<evidence type="ECO:0000313" key="3">
    <source>
        <dbReference type="Proteomes" id="UP000321046"/>
    </source>
</evidence>
<dbReference type="PROSITE" id="PS51257">
    <property type="entry name" value="PROKAR_LIPOPROTEIN"/>
    <property type="match status" value="1"/>
</dbReference>
<keyword evidence="1" id="KW-0732">Signal</keyword>
<evidence type="ECO:0000313" key="2">
    <source>
        <dbReference type="EMBL" id="TXD33803.1"/>
    </source>
</evidence>
<dbReference type="EMBL" id="VOSL01000059">
    <property type="protein sequence ID" value="TXD33803.1"/>
    <property type="molecule type" value="Genomic_DNA"/>
</dbReference>
<sequence>MLIKIVSYGVVLISLFACAWGCDPGAEQRARAIREVVIAATEERAAEAIKAAEAEARHTALAAERERQNAIARREAHRYAEAIIVLAVADAAEFSARRKRVVVGLQRLRDALPEPDLNAEWKCERYNYPCSVLDVPSEILQRSNDLSEEVDLRIRRGDDIDEVLEWLLMQKDIIDIREQRTGIDFQVRGDMPTRMRFTRFGAGRPDPQQP</sequence>
<dbReference type="AlphaFoldDB" id="A0A5C6X0T7"/>
<comment type="caution">
    <text evidence="2">The sequence shown here is derived from an EMBL/GenBank/DDBJ whole genome shotgun (WGS) entry which is preliminary data.</text>
</comment>
<reference evidence="2 3" key="1">
    <citation type="submission" date="2019-08" db="EMBL/GenBank/DDBJ databases">
        <title>Bradymonadales sp. TMQ2.</title>
        <authorList>
            <person name="Liang Q."/>
        </authorList>
    </citation>
    <scope>NUCLEOTIDE SEQUENCE [LARGE SCALE GENOMIC DNA]</scope>
    <source>
        <strain evidence="2 3">TMQ2</strain>
    </source>
</reference>
<evidence type="ECO:0000256" key="1">
    <source>
        <dbReference type="SAM" id="SignalP"/>
    </source>
</evidence>
<feature type="signal peptide" evidence="1">
    <location>
        <begin position="1"/>
        <end position="19"/>
    </location>
</feature>
<accession>A0A5C6X0T7</accession>
<gene>
    <name evidence="2" type="ORF">FRC96_15135</name>
</gene>
<feature type="chain" id="PRO_5023107920" evidence="1">
    <location>
        <begin position="20"/>
        <end position="210"/>
    </location>
</feature>
<dbReference type="RefSeq" id="WP_146975626.1">
    <property type="nucleotide sequence ID" value="NZ_VOSL01000059.1"/>
</dbReference>
<organism evidence="2 3">
    <name type="scientific">Lujinxingia vulgaris</name>
    <dbReference type="NCBI Taxonomy" id="2600176"/>
    <lineage>
        <taxon>Bacteria</taxon>
        <taxon>Deltaproteobacteria</taxon>
        <taxon>Bradymonadales</taxon>
        <taxon>Lujinxingiaceae</taxon>
        <taxon>Lujinxingia</taxon>
    </lineage>
</organism>
<dbReference type="Proteomes" id="UP000321046">
    <property type="component" value="Unassembled WGS sequence"/>
</dbReference>
<proteinExistence type="predicted"/>
<name>A0A5C6X0T7_9DELT</name>
<protein>
    <submittedName>
        <fullName evidence="2">Uncharacterized protein</fullName>
    </submittedName>
</protein>